<dbReference type="Pfam" id="PF02632">
    <property type="entry name" value="BioY"/>
    <property type="match status" value="1"/>
</dbReference>
<feature type="transmembrane region" description="Helical" evidence="1">
    <location>
        <begin position="24"/>
        <end position="43"/>
    </location>
</feature>
<evidence type="ECO:0000256" key="1">
    <source>
        <dbReference type="SAM" id="Phobius"/>
    </source>
</evidence>
<feature type="transmembrane region" description="Helical" evidence="1">
    <location>
        <begin position="104"/>
        <end position="126"/>
    </location>
</feature>
<dbReference type="InterPro" id="IPR003784">
    <property type="entry name" value="BioY"/>
</dbReference>
<feature type="transmembrane region" description="Helical" evidence="1">
    <location>
        <begin position="77"/>
        <end position="97"/>
    </location>
</feature>
<evidence type="ECO:0000313" key="2">
    <source>
        <dbReference type="EMBL" id="SVD84587.1"/>
    </source>
</evidence>
<accession>A0A382YMP4</accession>
<name>A0A382YMP4_9ZZZZ</name>
<dbReference type="PANTHER" id="PTHR34295:SF1">
    <property type="entry name" value="BIOTIN TRANSPORTER BIOY"/>
    <property type="match status" value="1"/>
</dbReference>
<keyword evidence="1" id="KW-0812">Transmembrane</keyword>
<organism evidence="2">
    <name type="scientific">marine metagenome</name>
    <dbReference type="NCBI Taxonomy" id="408172"/>
    <lineage>
        <taxon>unclassified sequences</taxon>
        <taxon>metagenomes</taxon>
        <taxon>ecological metagenomes</taxon>
    </lineage>
</organism>
<evidence type="ECO:0008006" key="3">
    <source>
        <dbReference type="Google" id="ProtNLM"/>
    </source>
</evidence>
<dbReference type="GO" id="GO:0005886">
    <property type="term" value="C:plasma membrane"/>
    <property type="evidence" value="ECO:0007669"/>
    <property type="project" value="InterPro"/>
</dbReference>
<dbReference type="EMBL" id="UINC01177125">
    <property type="protein sequence ID" value="SVD84587.1"/>
    <property type="molecule type" value="Genomic_DNA"/>
</dbReference>
<feature type="transmembrane region" description="Helical" evidence="1">
    <location>
        <begin position="50"/>
        <end position="71"/>
    </location>
</feature>
<proteinExistence type="predicted"/>
<reference evidence="2" key="1">
    <citation type="submission" date="2018-05" db="EMBL/GenBank/DDBJ databases">
        <authorList>
            <person name="Lanie J.A."/>
            <person name="Ng W.-L."/>
            <person name="Kazmierczak K.M."/>
            <person name="Andrzejewski T.M."/>
            <person name="Davidsen T.M."/>
            <person name="Wayne K.J."/>
            <person name="Tettelin H."/>
            <person name="Glass J.I."/>
            <person name="Rusch D."/>
            <person name="Podicherti R."/>
            <person name="Tsui H.-C.T."/>
            <person name="Winkler M.E."/>
        </authorList>
    </citation>
    <scope>NUCLEOTIDE SEQUENCE</scope>
</reference>
<keyword evidence="1" id="KW-1133">Transmembrane helix</keyword>
<keyword evidence="1" id="KW-0472">Membrane</keyword>
<protein>
    <recommendedName>
        <fullName evidence="3">Biotin transporter BioY</fullName>
    </recommendedName>
</protein>
<dbReference type="AlphaFoldDB" id="A0A382YMP4"/>
<dbReference type="Gene3D" id="1.10.1760.20">
    <property type="match status" value="1"/>
</dbReference>
<dbReference type="PANTHER" id="PTHR34295">
    <property type="entry name" value="BIOTIN TRANSPORTER BIOY"/>
    <property type="match status" value="1"/>
</dbReference>
<feature type="non-terminal residue" evidence="2">
    <location>
        <position position="129"/>
    </location>
</feature>
<dbReference type="GO" id="GO:0015225">
    <property type="term" value="F:biotin transmembrane transporter activity"/>
    <property type="evidence" value="ECO:0007669"/>
    <property type="project" value="InterPro"/>
</dbReference>
<sequence length="129" mass="13370">MVPVALLAALTAVGAHLRIPLPYVPITLQATFVCLAGLLLGPWRGGASQIVYVTAGLVGFPVFARGGGLHYVLEPSFGYLLGFIAGACICGLVAGPAPGFWRALLAAWAGMLAIYTAGVVVLYLNLRFV</sequence>
<gene>
    <name evidence="2" type="ORF">METZ01_LOCUS437441</name>
</gene>